<dbReference type="Proteomes" id="UP000887580">
    <property type="component" value="Unplaced"/>
</dbReference>
<protein>
    <submittedName>
        <fullName evidence="2">Nuclear pore complex protein</fullName>
    </submittedName>
</protein>
<reference evidence="2" key="1">
    <citation type="submission" date="2022-11" db="UniProtKB">
        <authorList>
            <consortium name="WormBaseParasite"/>
        </authorList>
    </citation>
    <scope>IDENTIFICATION</scope>
</reference>
<organism evidence="1 2">
    <name type="scientific">Panagrolaimus sp. PS1159</name>
    <dbReference type="NCBI Taxonomy" id="55785"/>
    <lineage>
        <taxon>Eukaryota</taxon>
        <taxon>Metazoa</taxon>
        <taxon>Ecdysozoa</taxon>
        <taxon>Nematoda</taxon>
        <taxon>Chromadorea</taxon>
        <taxon>Rhabditida</taxon>
        <taxon>Tylenchina</taxon>
        <taxon>Panagrolaimomorpha</taxon>
        <taxon>Panagrolaimoidea</taxon>
        <taxon>Panagrolaimidae</taxon>
        <taxon>Panagrolaimus</taxon>
    </lineage>
</organism>
<evidence type="ECO:0000313" key="1">
    <source>
        <dbReference type="Proteomes" id="UP000887580"/>
    </source>
</evidence>
<name>A0AC35GN92_9BILA</name>
<proteinExistence type="predicted"/>
<dbReference type="WBParaSite" id="PS1159_v2.g680.t1">
    <property type="protein sequence ID" value="PS1159_v2.g680.t1"/>
    <property type="gene ID" value="PS1159_v2.g680"/>
</dbReference>
<evidence type="ECO:0000313" key="2">
    <source>
        <dbReference type="WBParaSite" id="PS1159_v2.g680.t1"/>
    </source>
</evidence>
<accession>A0AC35GN92</accession>
<sequence>MDLDNLSFINNSGVFNASNRNDSVLYASQFLNAEQTDIFSEICQSIFVDYYTNCFSESSFKDTVNGFKETAANGVQIFQRTFDNRRNGDPRIQFIIKSLEAERNIFDLILKLFQAELISQNNDEKTTLLKRLFMENAEFRRLATLLHWSEEAAFHNSIGFSQLIQEVEHLENIEHALSNAALQKKFAHLDSVYLGQLSEEDAENLERIKRIFFCLLRCGRSARLSELAEHTGLSSLKAYLKVRQMLTDPDTTPIEETAENYEFAESRLHFKSTASTILSLPGNIISDTDRCIWSTLSGNLKSLLSFAENPDDILWTYINCAVEAILDEEIISSHKIEDDSLIPSDADNLPKSVSTVFSNFSSKCNDIYYKIIGYLTANNFNEVVNLIYSDATSEDFELNNLRLYAHLVLLIKNGNYKYDKVKGDKIVFLYTKVLITLEMYSLVPYYLSKLEKSEVVEKMVDFLYEINGESMRVEILKAAAEVKFNVGELCIKVYEKAKRENPLDDNRKLSDAIAQRINIWKFLLIFPEDTACEALIECNNLLRELFERDRYAEAMELLENSPQNLTIQTTEFIKNLPIDENRDEAMIRRIHDQQREFNSYLLYLEIMEKFTFWQHRINEEFSEKPNKISDVEYAKLDVVQKAEYERQMKQAMTKLQAHLKDCEKYQNVVVNQIIDLLQQTPTFFASCLDLNDVENQEEHEARVSQLSRIHERYLYYTITMLITLYRKSQNEEDVLNVANLLMDSRYDLYVHLSKESLRKLIAEISKSGFVLALNNGEEE</sequence>